<name>A0A9Q4QRG5_XYLFS</name>
<proteinExistence type="predicted"/>
<accession>A0A9Q4QRG5</accession>
<dbReference type="AlphaFoldDB" id="A0A9Q4QRG5"/>
<dbReference type="EMBL" id="VDCJ01000119">
    <property type="protein sequence ID" value="MRU22631.1"/>
    <property type="molecule type" value="Genomic_DNA"/>
</dbReference>
<gene>
    <name evidence="1" type="ORF">FG476_00500</name>
</gene>
<dbReference type="Proteomes" id="UP000474061">
    <property type="component" value="Unassembled WGS sequence"/>
</dbReference>
<evidence type="ECO:0000313" key="2">
    <source>
        <dbReference type="Proteomes" id="UP000474061"/>
    </source>
</evidence>
<protein>
    <submittedName>
        <fullName evidence="1">Lytic transglycosylase domain-containing protein</fullName>
    </submittedName>
</protein>
<reference evidence="1" key="2">
    <citation type="journal article" date="2020" name="Appl. Environ. Microbiol.">
        <title>Multiple intercontinental introductions associated with the emergence of a plant pathogen in Europe.</title>
        <authorList>
            <person name="Landa B.B."/>
            <person name="Castillo A.I."/>
            <person name="Giampetruzzi A."/>
            <person name="Kahn A."/>
            <person name="Roman-Ecija M."/>
            <person name="Velasco-Amo M.P."/>
            <person name="Navas-Cortes J.A."/>
            <person name="Marco-Noales E."/>
            <person name="Barbe S."/>
            <person name="Moralejo E."/>
            <person name="Coletta-Filho H.D."/>
            <person name="Saldarelli P."/>
            <person name="Saponari M."/>
            <person name="Almeida R.P.P."/>
        </authorList>
    </citation>
    <scope>NUCLEOTIDE SEQUENCE</scope>
    <source>
        <strain evidence="1">XYL1981</strain>
    </source>
</reference>
<sequence>AGGSFWDGVGHYHSHTPQYKYEYIKRVYRNSMKF</sequence>
<evidence type="ECO:0000313" key="1">
    <source>
        <dbReference type="EMBL" id="MRU22631.1"/>
    </source>
</evidence>
<organism evidence="1 2">
    <name type="scientific">Xylella fastidiosa subsp. multiplex</name>
    <dbReference type="NCBI Taxonomy" id="644357"/>
    <lineage>
        <taxon>Bacteria</taxon>
        <taxon>Pseudomonadati</taxon>
        <taxon>Pseudomonadota</taxon>
        <taxon>Gammaproteobacteria</taxon>
        <taxon>Lysobacterales</taxon>
        <taxon>Lysobacteraceae</taxon>
        <taxon>Xylella</taxon>
    </lineage>
</organism>
<feature type="non-terminal residue" evidence="1">
    <location>
        <position position="1"/>
    </location>
</feature>
<reference evidence="1" key="1">
    <citation type="submission" date="2019-05" db="EMBL/GenBank/DDBJ databases">
        <authorList>
            <person name="Castillo A."/>
            <person name="Giampetruzzi A."/>
            <person name="Landa B."/>
            <person name="Saponari M."/>
            <person name="Almeida R.P.P."/>
            <person name="Moralejo E."/>
            <person name="Marco-Noales E."/>
            <person name="Velasco-Amo M.P."/>
            <person name="Roman-Ecija M."/>
            <person name="Navarro I."/>
            <person name="Monterde A."/>
            <person name="Barbe S."/>
        </authorList>
    </citation>
    <scope>NUCLEOTIDE SEQUENCE</scope>
    <source>
        <strain evidence="1">XYL1981</strain>
    </source>
</reference>
<comment type="caution">
    <text evidence="1">The sequence shown here is derived from an EMBL/GenBank/DDBJ whole genome shotgun (WGS) entry which is preliminary data.</text>
</comment>